<feature type="region of interest" description="Disordered" evidence="1">
    <location>
        <begin position="154"/>
        <end position="204"/>
    </location>
</feature>
<evidence type="ECO:0000313" key="3">
    <source>
        <dbReference type="Proteomes" id="UP001642260"/>
    </source>
</evidence>
<comment type="caution">
    <text evidence="2">The sequence shown here is derived from an EMBL/GenBank/DDBJ whole genome shotgun (WGS) entry which is preliminary data.</text>
</comment>
<organism evidence="2 3">
    <name type="scientific">Eruca vesicaria subsp. sativa</name>
    <name type="common">Garden rocket</name>
    <name type="synonym">Eruca sativa</name>
    <dbReference type="NCBI Taxonomy" id="29727"/>
    <lineage>
        <taxon>Eukaryota</taxon>
        <taxon>Viridiplantae</taxon>
        <taxon>Streptophyta</taxon>
        <taxon>Embryophyta</taxon>
        <taxon>Tracheophyta</taxon>
        <taxon>Spermatophyta</taxon>
        <taxon>Magnoliopsida</taxon>
        <taxon>eudicotyledons</taxon>
        <taxon>Gunneridae</taxon>
        <taxon>Pentapetalae</taxon>
        <taxon>rosids</taxon>
        <taxon>malvids</taxon>
        <taxon>Brassicales</taxon>
        <taxon>Brassicaceae</taxon>
        <taxon>Brassiceae</taxon>
        <taxon>Eruca</taxon>
    </lineage>
</organism>
<reference evidence="2 3" key="1">
    <citation type="submission" date="2022-03" db="EMBL/GenBank/DDBJ databases">
        <authorList>
            <person name="Macdonald S."/>
            <person name="Ahmed S."/>
            <person name="Newling K."/>
        </authorList>
    </citation>
    <scope>NUCLEOTIDE SEQUENCE [LARGE SCALE GENOMIC DNA]</scope>
</reference>
<gene>
    <name evidence="2" type="ORF">ERUC_LOCUS15493</name>
</gene>
<dbReference type="Proteomes" id="UP001642260">
    <property type="component" value="Unassembled WGS sequence"/>
</dbReference>
<evidence type="ECO:0000256" key="1">
    <source>
        <dbReference type="SAM" id="MobiDB-lite"/>
    </source>
</evidence>
<protein>
    <submittedName>
        <fullName evidence="2">Uncharacterized protein</fullName>
    </submittedName>
</protein>
<feature type="compositionally biased region" description="Basic and acidic residues" evidence="1">
    <location>
        <begin position="1"/>
        <end position="23"/>
    </location>
</feature>
<sequence length="204" mass="22400">MRDNRFEHSRSDRKGQAWDSKERSNRHKKNLGMSRSEKGANEETCAIVSYEHEQGSTKRTLGEPHHQVFEIMSEGDMLMGNRLASVIVSPEMQSYIKGDNVTLRNKSVAKSLTYSPHGSANASGDEHVNEALSGMEVETGIDAEEDLFDEELEEMAAKSRPSVAARATLGKGQAKASRSARSSASGNPPLGIQNNKAEFHLSPR</sequence>
<keyword evidence="3" id="KW-1185">Reference proteome</keyword>
<dbReference type="AlphaFoldDB" id="A0ABC8JUN7"/>
<feature type="region of interest" description="Disordered" evidence="1">
    <location>
        <begin position="1"/>
        <end position="42"/>
    </location>
</feature>
<name>A0ABC8JUN7_ERUVS</name>
<dbReference type="EMBL" id="CAKOAT010144377">
    <property type="protein sequence ID" value="CAH8340814.1"/>
    <property type="molecule type" value="Genomic_DNA"/>
</dbReference>
<feature type="compositionally biased region" description="Low complexity" evidence="1">
    <location>
        <begin position="176"/>
        <end position="185"/>
    </location>
</feature>
<proteinExistence type="predicted"/>
<evidence type="ECO:0000313" key="2">
    <source>
        <dbReference type="EMBL" id="CAH8340814.1"/>
    </source>
</evidence>
<accession>A0ABC8JUN7</accession>